<dbReference type="STRING" id="589385.SAMN05421504_102540"/>
<organism evidence="2 3">
    <name type="scientific">Amycolatopsis xylanica</name>
    <dbReference type="NCBI Taxonomy" id="589385"/>
    <lineage>
        <taxon>Bacteria</taxon>
        <taxon>Bacillati</taxon>
        <taxon>Actinomycetota</taxon>
        <taxon>Actinomycetes</taxon>
        <taxon>Pseudonocardiales</taxon>
        <taxon>Pseudonocardiaceae</taxon>
        <taxon>Amycolatopsis</taxon>
    </lineage>
</organism>
<feature type="region of interest" description="Disordered" evidence="1">
    <location>
        <begin position="1"/>
        <end position="59"/>
    </location>
</feature>
<protein>
    <submittedName>
        <fullName evidence="2">Uncharacterized protein</fullName>
    </submittedName>
</protein>
<dbReference type="Proteomes" id="UP000199515">
    <property type="component" value="Unassembled WGS sequence"/>
</dbReference>
<dbReference type="RefSeq" id="WP_091288411.1">
    <property type="nucleotide sequence ID" value="NZ_FNON01000002.1"/>
</dbReference>
<evidence type="ECO:0000256" key="1">
    <source>
        <dbReference type="SAM" id="MobiDB-lite"/>
    </source>
</evidence>
<reference evidence="2 3" key="1">
    <citation type="submission" date="2016-10" db="EMBL/GenBank/DDBJ databases">
        <authorList>
            <person name="de Groot N.N."/>
        </authorList>
    </citation>
    <scope>NUCLEOTIDE SEQUENCE [LARGE SCALE GENOMIC DNA]</scope>
    <source>
        <strain evidence="2 3">CPCC 202699</strain>
    </source>
</reference>
<dbReference type="EMBL" id="FNON01000002">
    <property type="protein sequence ID" value="SDX17249.1"/>
    <property type="molecule type" value="Genomic_DNA"/>
</dbReference>
<proteinExistence type="predicted"/>
<dbReference type="AlphaFoldDB" id="A0A1H2ZKL1"/>
<sequence length="59" mass="6552">MSTETTTEQLPEDPTTDGLDNWHPHSPPPEDPEPTDPEAPKPQPLVSPENWHPHSPPVN</sequence>
<gene>
    <name evidence="2" type="ORF">SAMN05421504_102540</name>
</gene>
<evidence type="ECO:0000313" key="2">
    <source>
        <dbReference type="EMBL" id="SDX17249.1"/>
    </source>
</evidence>
<accession>A0A1H2ZKL1</accession>
<name>A0A1H2ZKL1_9PSEU</name>
<keyword evidence="3" id="KW-1185">Reference proteome</keyword>
<evidence type="ECO:0000313" key="3">
    <source>
        <dbReference type="Proteomes" id="UP000199515"/>
    </source>
</evidence>